<organism evidence="3 4">
    <name type="scientific">Dichomitus squalens</name>
    <dbReference type="NCBI Taxonomy" id="114155"/>
    <lineage>
        <taxon>Eukaryota</taxon>
        <taxon>Fungi</taxon>
        <taxon>Dikarya</taxon>
        <taxon>Basidiomycota</taxon>
        <taxon>Agaricomycotina</taxon>
        <taxon>Agaricomycetes</taxon>
        <taxon>Polyporales</taxon>
        <taxon>Polyporaceae</taxon>
        <taxon>Dichomitus</taxon>
    </lineage>
</organism>
<keyword evidence="4" id="KW-1185">Reference proteome</keyword>
<proteinExistence type="predicted"/>
<feature type="region of interest" description="Disordered" evidence="1">
    <location>
        <begin position="244"/>
        <end position="409"/>
    </location>
</feature>
<evidence type="ECO:0000256" key="2">
    <source>
        <dbReference type="SAM" id="Phobius"/>
    </source>
</evidence>
<feature type="compositionally biased region" description="Basic and acidic residues" evidence="1">
    <location>
        <begin position="339"/>
        <end position="350"/>
    </location>
</feature>
<dbReference type="STRING" id="114155.A0A4Q9PAY5"/>
<keyword evidence="2" id="KW-1133">Transmembrane helix</keyword>
<feature type="compositionally biased region" description="Low complexity" evidence="1">
    <location>
        <begin position="253"/>
        <end position="288"/>
    </location>
</feature>
<dbReference type="EMBL" id="ML145091">
    <property type="protein sequence ID" value="TBU62916.1"/>
    <property type="molecule type" value="Genomic_DNA"/>
</dbReference>
<feature type="transmembrane region" description="Helical" evidence="2">
    <location>
        <begin position="432"/>
        <end position="449"/>
    </location>
</feature>
<gene>
    <name evidence="3" type="ORF">BD310DRAFT_945377</name>
</gene>
<evidence type="ECO:0000313" key="3">
    <source>
        <dbReference type="EMBL" id="TBU62916.1"/>
    </source>
</evidence>
<keyword evidence="2" id="KW-0812">Transmembrane</keyword>
<evidence type="ECO:0000313" key="4">
    <source>
        <dbReference type="Proteomes" id="UP000292082"/>
    </source>
</evidence>
<sequence>MPTATATTVASPVIPLKASHHAPATSSSTATTLRSLYPRAARAFLQRDILLTHSLLASAFALIHPPASVSTQNDALASARRKWDILRITFETTLFSSPPSSQDPEHLPSALKANLTLSPESLITTLHARSLQLFTPSDHAQRPSSAFLPAQILVTLVLASLKLDSTEVGRGMIEDWLAKQGQETDGDDPKGYAKVLELYCLHVLPRLQDWEYAEDFLTYERDLPGDVRQQYVQSLRQLRAQAATASRVQVTLPSPSSSSASTPSRSPSPAQSDSSASSSSTHTATPTTNGRVSGLAPLTPSHTPTPKPGDTLHPYTPPHSASSSSIASTATSRTVTPHNADRSRERERAKAGKTRRPANGHGHTNGHANPAVNAKSRSRSHSTTPAGSSASVVRRTPFGPPIAESPARPPSTLALVRASLGSLLQGTSRSRMVLYAVLFVVVPLVSFVLRLRRRRAGAGAPASAGSGSGSTVDAVRRRLRGVDGQGNVVGRLWEEVARAVLDTVRMAGRGLV</sequence>
<protein>
    <submittedName>
        <fullName evidence="3">Uncharacterized protein</fullName>
    </submittedName>
</protein>
<reference evidence="3 4" key="1">
    <citation type="submission" date="2019-01" db="EMBL/GenBank/DDBJ databases">
        <title>Draft genome sequences of three monokaryotic isolates of the white-rot basidiomycete fungus Dichomitus squalens.</title>
        <authorList>
            <consortium name="DOE Joint Genome Institute"/>
            <person name="Lopez S.C."/>
            <person name="Andreopoulos B."/>
            <person name="Pangilinan J."/>
            <person name="Lipzen A."/>
            <person name="Riley R."/>
            <person name="Ahrendt S."/>
            <person name="Ng V."/>
            <person name="Barry K."/>
            <person name="Daum C."/>
            <person name="Grigoriev I.V."/>
            <person name="Hilden K.S."/>
            <person name="Makela M.R."/>
            <person name="de Vries R.P."/>
        </authorList>
    </citation>
    <scope>NUCLEOTIDE SEQUENCE [LARGE SCALE GENOMIC DNA]</scope>
    <source>
        <strain evidence="3 4">CBS 464.89</strain>
    </source>
</reference>
<accession>A0A4Q9PAY5</accession>
<feature type="compositionally biased region" description="Polar residues" evidence="1">
    <location>
        <begin position="381"/>
        <end position="391"/>
    </location>
</feature>
<keyword evidence="2" id="KW-0472">Membrane</keyword>
<name>A0A4Q9PAY5_9APHY</name>
<feature type="compositionally biased region" description="Low complexity" evidence="1">
    <location>
        <begin position="320"/>
        <end position="334"/>
    </location>
</feature>
<dbReference type="Proteomes" id="UP000292082">
    <property type="component" value="Unassembled WGS sequence"/>
</dbReference>
<evidence type="ECO:0000256" key="1">
    <source>
        <dbReference type="SAM" id="MobiDB-lite"/>
    </source>
</evidence>
<dbReference type="AlphaFoldDB" id="A0A4Q9PAY5"/>